<protein>
    <submittedName>
        <fullName evidence="1">Nucleotidyl transferase AbiEii/AbiGii toxin family protein</fullName>
    </submittedName>
</protein>
<dbReference type="EMBL" id="JBHTKK010000005">
    <property type="protein sequence ID" value="MFD1065629.1"/>
    <property type="molecule type" value="Genomic_DNA"/>
</dbReference>
<gene>
    <name evidence="1" type="ORF">ACFQ19_06295</name>
</gene>
<reference evidence="2" key="1">
    <citation type="journal article" date="2019" name="Int. J. Syst. Evol. Microbiol.">
        <title>The Global Catalogue of Microorganisms (GCM) 10K type strain sequencing project: providing services to taxonomists for standard genome sequencing and annotation.</title>
        <authorList>
            <consortium name="The Broad Institute Genomics Platform"/>
            <consortium name="The Broad Institute Genome Sequencing Center for Infectious Disease"/>
            <person name="Wu L."/>
            <person name="Ma J."/>
        </authorList>
    </citation>
    <scope>NUCLEOTIDE SEQUENCE [LARGE SCALE GENOMIC DNA]</scope>
    <source>
        <strain evidence="2">CCUG 56608</strain>
    </source>
</reference>
<evidence type="ECO:0000313" key="2">
    <source>
        <dbReference type="Proteomes" id="UP001597041"/>
    </source>
</evidence>
<comment type="caution">
    <text evidence="1">The sequence shown here is derived from an EMBL/GenBank/DDBJ whole genome shotgun (WGS) entry which is preliminary data.</text>
</comment>
<dbReference type="InterPro" id="IPR014942">
    <property type="entry name" value="AbiEii"/>
</dbReference>
<dbReference type="RefSeq" id="WP_379591223.1">
    <property type="nucleotide sequence ID" value="NZ_JBHTKK010000005.1"/>
</dbReference>
<keyword evidence="2" id="KW-1185">Reference proteome</keyword>
<name>A0ABW3NDD3_9BACI</name>
<accession>A0ABW3NDD3</accession>
<dbReference type="Proteomes" id="UP001597041">
    <property type="component" value="Unassembled WGS sequence"/>
</dbReference>
<evidence type="ECO:0000313" key="1">
    <source>
        <dbReference type="EMBL" id="MFD1065629.1"/>
    </source>
</evidence>
<dbReference type="Pfam" id="PF08843">
    <property type="entry name" value="AbiEii"/>
    <property type="match status" value="1"/>
</dbReference>
<organism evidence="1 2">
    <name type="scientific">Oceanobacillus locisalsi</name>
    <dbReference type="NCBI Taxonomy" id="546107"/>
    <lineage>
        <taxon>Bacteria</taxon>
        <taxon>Bacillati</taxon>
        <taxon>Bacillota</taxon>
        <taxon>Bacilli</taxon>
        <taxon>Bacillales</taxon>
        <taxon>Bacillaceae</taxon>
        <taxon>Oceanobacillus</taxon>
    </lineage>
</organism>
<dbReference type="Gene3D" id="3.10.450.620">
    <property type="entry name" value="JHP933, nucleotidyltransferase-like core domain"/>
    <property type="match status" value="1"/>
</dbReference>
<proteinExistence type="predicted"/>
<sequence length="324" mass="38169">MNLHKHKSIFQEIAEAASDEFNLLPFQVEKDYFVSLFLKNLQEVAPNIVFKGGTSLSKCYDVIRRFSEDIDLTIDFNQDKLTSGTLRRTQEPLKKSIKETGDKLGFTLLNDEPIRTGRLFNKYKLGYNPVYTDEYDWQILDHILVETMLAYKPFPCEVKPVSNYITKFLERENLINFIDDYYLHSFSMRIQSIDRTFLDKLLAICDYHLDKNYSRNSRHIYDIHMIYKSNLVDTENLLPLLTQVIETRRTGKKTYSSKAGFKLFDVLQEIMNDAVYKEDYETNTSEFLSEYVDYETSIQSLHEIVTKEWLPNEIPEDPANLLKF</sequence>
<keyword evidence="1" id="KW-0808">Transferase</keyword>
<dbReference type="GO" id="GO:0016740">
    <property type="term" value="F:transferase activity"/>
    <property type="evidence" value="ECO:0007669"/>
    <property type="project" value="UniProtKB-KW"/>
</dbReference>